<dbReference type="Gene3D" id="2.60.40.10">
    <property type="entry name" value="Immunoglobulins"/>
    <property type="match status" value="1"/>
</dbReference>
<reference evidence="5" key="1">
    <citation type="submission" date="2021-04" db="EMBL/GenBank/DDBJ databases">
        <authorList>
            <consortium name="Wellcome Sanger Institute Data Sharing"/>
        </authorList>
    </citation>
    <scope>NUCLEOTIDE SEQUENCE [LARGE SCALE GENOMIC DNA]</scope>
</reference>
<comment type="subcellular location">
    <subcellularLocation>
        <location evidence="1">Membrane</location>
    </subcellularLocation>
</comment>
<dbReference type="InterPro" id="IPR003598">
    <property type="entry name" value="Ig_sub2"/>
</dbReference>
<reference evidence="5" key="2">
    <citation type="submission" date="2025-08" db="UniProtKB">
        <authorList>
            <consortium name="Ensembl"/>
        </authorList>
    </citation>
    <scope>IDENTIFICATION</scope>
</reference>
<dbReference type="InterPro" id="IPR013106">
    <property type="entry name" value="Ig_V-set"/>
</dbReference>
<dbReference type="Ensembl" id="ENSSAUT00010032218.1">
    <property type="protein sequence ID" value="ENSSAUP00010030567.1"/>
    <property type="gene ID" value="ENSSAUG00010013111.1"/>
</dbReference>
<feature type="domain" description="Ig-like" evidence="4">
    <location>
        <begin position="27"/>
        <end position="137"/>
    </location>
</feature>
<proteinExistence type="predicted"/>
<dbReference type="InterPro" id="IPR013783">
    <property type="entry name" value="Ig-like_fold"/>
</dbReference>
<keyword evidence="3" id="KW-0393">Immunoglobulin domain</keyword>
<dbReference type="Proteomes" id="UP000472265">
    <property type="component" value="Chromosome 19"/>
</dbReference>
<dbReference type="PROSITE" id="PS50835">
    <property type="entry name" value="IG_LIKE"/>
    <property type="match status" value="1"/>
</dbReference>
<dbReference type="SMART" id="SM00409">
    <property type="entry name" value="IG"/>
    <property type="match status" value="1"/>
</dbReference>
<dbReference type="GO" id="GO:0009897">
    <property type="term" value="C:external side of plasma membrane"/>
    <property type="evidence" value="ECO:0007669"/>
    <property type="project" value="TreeGrafter"/>
</dbReference>
<sequence>MKHGGGSTIHMHDHKLLAKMVLFLTTPDLNNQYSVWPGEDVTLPCQASSGVVSLLVWRRTEPKNDKYLFHFRDGIPNENFQEPSFRGRVELRDPEMKNGDGSVILRSVTANDSGTYECVVAEGNAGRRKRDTPKLISTIHLDVQELGEFVESRFC</sequence>
<dbReference type="Pfam" id="PF07686">
    <property type="entry name" value="V-set"/>
    <property type="match status" value="1"/>
</dbReference>
<dbReference type="AlphaFoldDB" id="A0A671VY16"/>
<evidence type="ECO:0000256" key="3">
    <source>
        <dbReference type="ARBA" id="ARBA00023319"/>
    </source>
</evidence>
<dbReference type="PANTHER" id="PTHR24100:SF151">
    <property type="entry name" value="ICOS LIGAND"/>
    <property type="match status" value="1"/>
</dbReference>
<keyword evidence="2" id="KW-0472">Membrane</keyword>
<dbReference type="SMART" id="SM00406">
    <property type="entry name" value="IGv"/>
    <property type="match status" value="1"/>
</dbReference>
<organism evidence="5 6">
    <name type="scientific">Sparus aurata</name>
    <name type="common">Gilthead sea bream</name>
    <dbReference type="NCBI Taxonomy" id="8175"/>
    <lineage>
        <taxon>Eukaryota</taxon>
        <taxon>Metazoa</taxon>
        <taxon>Chordata</taxon>
        <taxon>Craniata</taxon>
        <taxon>Vertebrata</taxon>
        <taxon>Euteleostomi</taxon>
        <taxon>Actinopterygii</taxon>
        <taxon>Neopterygii</taxon>
        <taxon>Teleostei</taxon>
        <taxon>Neoteleostei</taxon>
        <taxon>Acanthomorphata</taxon>
        <taxon>Eupercaria</taxon>
        <taxon>Spariformes</taxon>
        <taxon>Sparidae</taxon>
        <taxon>Sparus</taxon>
    </lineage>
</organism>
<reference evidence="5" key="3">
    <citation type="submission" date="2025-09" db="UniProtKB">
        <authorList>
            <consortium name="Ensembl"/>
        </authorList>
    </citation>
    <scope>IDENTIFICATION</scope>
</reference>
<dbReference type="GO" id="GO:0001817">
    <property type="term" value="P:regulation of cytokine production"/>
    <property type="evidence" value="ECO:0007669"/>
    <property type="project" value="TreeGrafter"/>
</dbReference>
<dbReference type="InParanoid" id="A0A671VY16"/>
<evidence type="ECO:0000313" key="6">
    <source>
        <dbReference type="Proteomes" id="UP000472265"/>
    </source>
</evidence>
<evidence type="ECO:0000256" key="1">
    <source>
        <dbReference type="ARBA" id="ARBA00004370"/>
    </source>
</evidence>
<dbReference type="SUPFAM" id="SSF48726">
    <property type="entry name" value="Immunoglobulin"/>
    <property type="match status" value="1"/>
</dbReference>
<keyword evidence="6" id="KW-1185">Reference proteome</keyword>
<dbReference type="GeneTree" id="ENSGT01120000273858"/>
<dbReference type="PANTHER" id="PTHR24100">
    <property type="entry name" value="BUTYROPHILIN"/>
    <property type="match status" value="1"/>
</dbReference>
<name>A0A671VY16_SPAAU</name>
<dbReference type="GO" id="GO:0050852">
    <property type="term" value="P:T cell receptor signaling pathway"/>
    <property type="evidence" value="ECO:0007669"/>
    <property type="project" value="TreeGrafter"/>
</dbReference>
<dbReference type="InterPro" id="IPR050504">
    <property type="entry name" value="IgSF_BTN/MOG"/>
</dbReference>
<evidence type="ECO:0000313" key="5">
    <source>
        <dbReference type="Ensembl" id="ENSSAUP00010030567.1"/>
    </source>
</evidence>
<dbReference type="OMA" id="CEDLHIG"/>
<accession>A0A671VY16</accession>
<dbReference type="InterPro" id="IPR036179">
    <property type="entry name" value="Ig-like_dom_sf"/>
</dbReference>
<dbReference type="GO" id="GO:0005102">
    <property type="term" value="F:signaling receptor binding"/>
    <property type="evidence" value="ECO:0007669"/>
    <property type="project" value="TreeGrafter"/>
</dbReference>
<dbReference type="InterPro" id="IPR003599">
    <property type="entry name" value="Ig_sub"/>
</dbReference>
<dbReference type="SMART" id="SM00408">
    <property type="entry name" value="IGc2"/>
    <property type="match status" value="1"/>
</dbReference>
<dbReference type="InterPro" id="IPR007110">
    <property type="entry name" value="Ig-like_dom"/>
</dbReference>
<evidence type="ECO:0000256" key="2">
    <source>
        <dbReference type="ARBA" id="ARBA00023136"/>
    </source>
</evidence>
<evidence type="ECO:0000259" key="4">
    <source>
        <dbReference type="PROSITE" id="PS50835"/>
    </source>
</evidence>
<protein>
    <recommendedName>
        <fullName evidence="4">Ig-like domain-containing protein</fullName>
    </recommendedName>
</protein>